<name>A0A804MRK7_MAIZE</name>
<dbReference type="EnsemblPlants" id="Zm00001eb106350_T001">
    <property type="protein sequence ID" value="Zm00001eb106350_P001"/>
    <property type="gene ID" value="Zm00001eb106350"/>
</dbReference>
<feature type="region of interest" description="Disordered" evidence="1">
    <location>
        <begin position="120"/>
        <end position="144"/>
    </location>
</feature>
<feature type="region of interest" description="Disordered" evidence="1">
    <location>
        <begin position="48"/>
        <end position="72"/>
    </location>
</feature>
<sequence length="144" mass="16061">DSLHRRDEPLNNFRHNDGHEPLHRLRLVASAHLFLTRAPPLFVQRNRDAASAWTSPPLPSSNLPPPLPPTSLARRCLAATSPTTLPQHDLLLALQEVRPRAPPHGPLCPAQPPPRQYPGGFARHQAHPPLPRRPTRVCRTNLPL</sequence>
<accession>A0A804MRK7</accession>
<keyword evidence="3" id="KW-1185">Reference proteome</keyword>
<dbReference type="AlphaFoldDB" id="A0A804MRK7"/>
<proteinExistence type="predicted"/>
<dbReference type="InParanoid" id="A0A804MRK7"/>
<dbReference type="Proteomes" id="UP000007305">
    <property type="component" value="Chromosome 2"/>
</dbReference>
<organism evidence="2 3">
    <name type="scientific">Zea mays</name>
    <name type="common">Maize</name>
    <dbReference type="NCBI Taxonomy" id="4577"/>
    <lineage>
        <taxon>Eukaryota</taxon>
        <taxon>Viridiplantae</taxon>
        <taxon>Streptophyta</taxon>
        <taxon>Embryophyta</taxon>
        <taxon>Tracheophyta</taxon>
        <taxon>Spermatophyta</taxon>
        <taxon>Magnoliopsida</taxon>
        <taxon>Liliopsida</taxon>
        <taxon>Poales</taxon>
        <taxon>Poaceae</taxon>
        <taxon>PACMAD clade</taxon>
        <taxon>Panicoideae</taxon>
        <taxon>Andropogonodae</taxon>
        <taxon>Andropogoneae</taxon>
        <taxon>Tripsacinae</taxon>
        <taxon>Zea</taxon>
    </lineage>
</organism>
<reference evidence="2" key="2">
    <citation type="submission" date="2019-07" db="EMBL/GenBank/DDBJ databases">
        <authorList>
            <person name="Seetharam A."/>
            <person name="Woodhouse M."/>
            <person name="Cannon E."/>
        </authorList>
    </citation>
    <scope>NUCLEOTIDE SEQUENCE [LARGE SCALE GENOMIC DNA]</scope>
    <source>
        <strain evidence="2">cv. B73</strain>
    </source>
</reference>
<dbReference type="Gramene" id="Zm00001eb106350_T001">
    <property type="protein sequence ID" value="Zm00001eb106350_P001"/>
    <property type="gene ID" value="Zm00001eb106350"/>
</dbReference>
<reference evidence="3" key="1">
    <citation type="submission" date="2015-12" db="EMBL/GenBank/DDBJ databases">
        <title>Update maize B73 reference genome by single molecule sequencing technologies.</title>
        <authorList>
            <consortium name="Maize Genome Sequencing Project"/>
            <person name="Ware D."/>
        </authorList>
    </citation>
    <scope>NUCLEOTIDE SEQUENCE [LARGE SCALE GENOMIC DNA]</scope>
    <source>
        <strain evidence="3">cv. B73</strain>
    </source>
</reference>
<feature type="compositionally biased region" description="Pro residues" evidence="1">
    <location>
        <begin position="56"/>
        <end position="69"/>
    </location>
</feature>
<evidence type="ECO:0000256" key="1">
    <source>
        <dbReference type="SAM" id="MobiDB-lite"/>
    </source>
</evidence>
<protein>
    <submittedName>
        <fullName evidence="2">Uncharacterized protein</fullName>
    </submittedName>
</protein>
<evidence type="ECO:0000313" key="2">
    <source>
        <dbReference type="EnsemblPlants" id="Zm00001eb106350_P001"/>
    </source>
</evidence>
<evidence type="ECO:0000313" key="3">
    <source>
        <dbReference type="Proteomes" id="UP000007305"/>
    </source>
</evidence>
<reference evidence="2" key="3">
    <citation type="submission" date="2021-05" db="UniProtKB">
        <authorList>
            <consortium name="EnsemblPlants"/>
        </authorList>
    </citation>
    <scope>IDENTIFICATION</scope>
    <source>
        <strain evidence="2">cv. B73</strain>
    </source>
</reference>